<keyword evidence="4" id="KW-0732">Signal</keyword>
<feature type="binding site" evidence="3">
    <location>
        <position position="51"/>
    </location>
    <ligand>
        <name>a divalent metal cation</name>
        <dbReference type="ChEBI" id="CHEBI:60240"/>
    </ligand>
</feature>
<evidence type="ECO:0000256" key="1">
    <source>
        <dbReference type="ARBA" id="ARBA00022801"/>
    </source>
</evidence>
<dbReference type="EMBL" id="SJPI01000001">
    <property type="protein sequence ID" value="TWT52390.1"/>
    <property type="molecule type" value="Genomic_DNA"/>
</dbReference>
<dbReference type="SUPFAM" id="SSF63829">
    <property type="entry name" value="Calcium-dependent phosphotriesterase"/>
    <property type="match status" value="1"/>
</dbReference>
<feature type="binding site" evidence="3">
    <location>
        <position position="240"/>
    </location>
    <ligand>
        <name>a divalent metal cation</name>
        <dbReference type="ChEBI" id="CHEBI:60240"/>
    </ligand>
</feature>
<feature type="binding site" evidence="3">
    <location>
        <position position="187"/>
    </location>
    <ligand>
        <name>a divalent metal cation</name>
        <dbReference type="ChEBI" id="CHEBI:60240"/>
    </ligand>
</feature>
<keyword evidence="3" id="KW-0479">Metal-binding</keyword>
<protein>
    <submittedName>
        <fullName evidence="6">Gluconolactonase</fullName>
        <ecNumber evidence="6">3.1.1.17</ecNumber>
    </submittedName>
</protein>
<dbReference type="InterPro" id="IPR051262">
    <property type="entry name" value="SMP-30/CGR1_Lactonase"/>
</dbReference>
<accession>A0A5C5WPN6</accession>
<feature type="active site" description="Proton donor/acceptor" evidence="2">
    <location>
        <position position="240"/>
    </location>
</feature>
<dbReference type="InterPro" id="IPR005511">
    <property type="entry name" value="SMP-30"/>
</dbReference>
<organism evidence="6 7">
    <name type="scientific">Rubripirellula amarantea</name>
    <dbReference type="NCBI Taxonomy" id="2527999"/>
    <lineage>
        <taxon>Bacteria</taxon>
        <taxon>Pseudomonadati</taxon>
        <taxon>Planctomycetota</taxon>
        <taxon>Planctomycetia</taxon>
        <taxon>Pirellulales</taxon>
        <taxon>Pirellulaceae</taxon>
        <taxon>Rubripirellula</taxon>
    </lineage>
</organism>
<sequence length="311" mass="33389" precursor="true">MTNKLKCLGFLLSLAFFFMHGRVEAQTATLPETIAPVGEIEVVGEGYSFTEGPAWDPKRNWLLFTDIPNTAIHVVDKEGSVEPFTKESGHANGLLVASDGRLLACEMDGRLVAYNLTTGKRDVLADTFEGKPFNAPNDLIIDKQGGIYFTDPLFRAATPLPQTVQAVYYRAKDATVTRVSGDIAAPNGIALSPDGTKLYVAPSHQAEMLVFAVEGPGKLSAAKTFCRLTQPEGEDNTGGDGMTVDVKGNLYFTTHLGVEIFSPSGDSIGLVRFPQQPANVTFAGKDRKTMVATARTAVYQVEMPIAGLAPN</sequence>
<feature type="chain" id="PRO_5023148934" evidence="4">
    <location>
        <begin position="26"/>
        <end position="311"/>
    </location>
</feature>
<reference evidence="6 7" key="1">
    <citation type="submission" date="2019-02" db="EMBL/GenBank/DDBJ databases">
        <title>Deep-cultivation of Planctomycetes and their phenomic and genomic characterization uncovers novel biology.</title>
        <authorList>
            <person name="Wiegand S."/>
            <person name="Jogler M."/>
            <person name="Boedeker C."/>
            <person name="Pinto D."/>
            <person name="Vollmers J."/>
            <person name="Rivas-Marin E."/>
            <person name="Kohn T."/>
            <person name="Peeters S.H."/>
            <person name="Heuer A."/>
            <person name="Rast P."/>
            <person name="Oberbeckmann S."/>
            <person name="Bunk B."/>
            <person name="Jeske O."/>
            <person name="Meyerdierks A."/>
            <person name="Storesund J.E."/>
            <person name="Kallscheuer N."/>
            <person name="Luecker S."/>
            <person name="Lage O.M."/>
            <person name="Pohl T."/>
            <person name="Merkel B.J."/>
            <person name="Hornburger P."/>
            <person name="Mueller R.-W."/>
            <person name="Bruemmer F."/>
            <person name="Labrenz M."/>
            <person name="Spormann A.M."/>
            <person name="Op Den Camp H."/>
            <person name="Overmann J."/>
            <person name="Amann R."/>
            <person name="Jetten M.S.M."/>
            <person name="Mascher T."/>
            <person name="Medema M.H."/>
            <person name="Devos D.P."/>
            <person name="Kaster A.-K."/>
            <person name="Ovreas L."/>
            <person name="Rohde M."/>
            <person name="Galperin M.Y."/>
            <person name="Jogler C."/>
        </authorList>
    </citation>
    <scope>NUCLEOTIDE SEQUENCE [LARGE SCALE GENOMIC DNA]</scope>
    <source>
        <strain evidence="6 7">Pla22</strain>
    </source>
</reference>
<dbReference type="Pfam" id="PF08450">
    <property type="entry name" value="SGL"/>
    <property type="match status" value="1"/>
</dbReference>
<evidence type="ECO:0000313" key="7">
    <source>
        <dbReference type="Proteomes" id="UP000316598"/>
    </source>
</evidence>
<dbReference type="GO" id="GO:0004341">
    <property type="term" value="F:gluconolactonase activity"/>
    <property type="evidence" value="ECO:0007669"/>
    <property type="project" value="UniProtKB-EC"/>
</dbReference>
<dbReference type="RefSeq" id="WP_146512774.1">
    <property type="nucleotide sequence ID" value="NZ_SJPI01000001.1"/>
</dbReference>
<feature type="binding site" evidence="3">
    <location>
        <position position="137"/>
    </location>
    <ligand>
        <name>substrate</name>
    </ligand>
</feature>
<dbReference type="InterPro" id="IPR013658">
    <property type="entry name" value="SGL"/>
</dbReference>
<feature type="domain" description="SMP-30/Gluconolactonase/LRE-like region" evidence="5">
    <location>
        <begin position="49"/>
        <end position="294"/>
    </location>
</feature>
<dbReference type="Gene3D" id="2.120.10.30">
    <property type="entry name" value="TolB, C-terminal domain"/>
    <property type="match status" value="1"/>
</dbReference>
<keyword evidence="1 6" id="KW-0378">Hydrolase</keyword>
<proteinExistence type="predicted"/>
<dbReference type="EC" id="3.1.1.17" evidence="6"/>
<feature type="signal peptide" evidence="4">
    <location>
        <begin position="1"/>
        <end position="25"/>
    </location>
</feature>
<evidence type="ECO:0000256" key="4">
    <source>
        <dbReference type="SAM" id="SignalP"/>
    </source>
</evidence>
<gene>
    <name evidence="6" type="primary">gnl_1</name>
    <name evidence="6" type="ORF">Pla22_00140</name>
</gene>
<dbReference type="Proteomes" id="UP000316598">
    <property type="component" value="Unassembled WGS sequence"/>
</dbReference>
<comment type="caution">
    <text evidence="6">The sequence shown here is derived from an EMBL/GenBank/DDBJ whole genome shotgun (WGS) entry which is preliminary data.</text>
</comment>
<keyword evidence="7" id="KW-1185">Reference proteome</keyword>
<evidence type="ECO:0000259" key="5">
    <source>
        <dbReference type="Pfam" id="PF08450"/>
    </source>
</evidence>
<dbReference type="PANTHER" id="PTHR47572:SF4">
    <property type="entry name" value="LACTONASE DRP35"/>
    <property type="match status" value="1"/>
</dbReference>
<comment type="cofactor">
    <cofactor evidence="3">
        <name>Zn(2+)</name>
        <dbReference type="ChEBI" id="CHEBI:29105"/>
    </cofactor>
    <text evidence="3">Binds 1 divalent metal cation per subunit.</text>
</comment>
<dbReference type="OrthoDB" id="272794at2"/>
<dbReference type="InterPro" id="IPR011042">
    <property type="entry name" value="6-blade_b-propeller_TolB-like"/>
</dbReference>
<name>A0A5C5WPN6_9BACT</name>
<evidence type="ECO:0000256" key="2">
    <source>
        <dbReference type="PIRSR" id="PIRSR605511-1"/>
    </source>
</evidence>
<dbReference type="PRINTS" id="PR01790">
    <property type="entry name" value="SMP30FAMILY"/>
</dbReference>
<keyword evidence="3" id="KW-0862">Zinc</keyword>
<dbReference type="AlphaFoldDB" id="A0A5C5WPN6"/>
<dbReference type="GO" id="GO:0046872">
    <property type="term" value="F:metal ion binding"/>
    <property type="evidence" value="ECO:0007669"/>
    <property type="project" value="UniProtKB-KW"/>
</dbReference>
<evidence type="ECO:0000313" key="6">
    <source>
        <dbReference type="EMBL" id="TWT52390.1"/>
    </source>
</evidence>
<dbReference type="PANTHER" id="PTHR47572">
    <property type="entry name" value="LIPOPROTEIN-RELATED"/>
    <property type="match status" value="1"/>
</dbReference>
<evidence type="ECO:0000256" key="3">
    <source>
        <dbReference type="PIRSR" id="PIRSR605511-2"/>
    </source>
</evidence>